<name>A0AAN3A6A3_BACO1</name>
<organism evidence="1 2">
    <name type="scientific">Bacteroides ovatus (strain ATCC 8483 / DSM 1896 / JCM 5824 / BCRC 10623 / CCUG 4943 / NCTC 11153)</name>
    <dbReference type="NCBI Taxonomy" id="411476"/>
    <lineage>
        <taxon>Bacteria</taxon>
        <taxon>Pseudomonadati</taxon>
        <taxon>Bacteroidota</taxon>
        <taxon>Bacteroidia</taxon>
        <taxon>Bacteroidales</taxon>
        <taxon>Bacteroidaceae</taxon>
        <taxon>Bacteroides</taxon>
    </lineage>
</organism>
<evidence type="ECO:0000313" key="2">
    <source>
        <dbReference type="Proteomes" id="UP000005475"/>
    </source>
</evidence>
<dbReference type="AlphaFoldDB" id="A0AAN3A6A3"/>
<evidence type="ECO:0000313" key="1">
    <source>
        <dbReference type="EMBL" id="EDO10676.1"/>
    </source>
</evidence>
<comment type="caution">
    <text evidence="1">The sequence shown here is derived from an EMBL/GenBank/DDBJ whole genome shotgun (WGS) entry which is preliminary data.</text>
</comment>
<reference evidence="1 2" key="1">
    <citation type="submission" date="2007-03" db="EMBL/GenBank/DDBJ databases">
        <authorList>
            <person name="Fulton L."/>
            <person name="Clifton S."/>
            <person name="Fulton B."/>
            <person name="Xu J."/>
            <person name="Minx P."/>
            <person name="Pepin K.H."/>
            <person name="Johnson M."/>
            <person name="Thiruvilangam P."/>
            <person name="Bhonagiri V."/>
            <person name="Nash W.E."/>
            <person name="Mardis E.R."/>
            <person name="Wilson R.K."/>
        </authorList>
    </citation>
    <scope>NUCLEOTIDE SEQUENCE [LARGE SCALE GENOMIC DNA]</scope>
    <source>
        <strain evidence="2">ATCC 8483 / DSM 1896 / JCM 5824 / BCRC 10623 / CCUG 4943 / NCTC 11153</strain>
    </source>
</reference>
<dbReference type="EMBL" id="AAXF02000052">
    <property type="protein sequence ID" value="EDO10676.1"/>
    <property type="molecule type" value="Genomic_DNA"/>
</dbReference>
<reference evidence="2" key="2">
    <citation type="submission" date="2007-04" db="EMBL/GenBank/DDBJ databases">
        <title>Draft genome sequence of Bacteroides ovatus (ATCC 8483).</title>
        <authorList>
            <person name="Sudarsanam P."/>
            <person name="Ley R."/>
            <person name="Guruge J."/>
            <person name="Turnbaugh P.J."/>
            <person name="Mahowald M."/>
            <person name="Liep D."/>
            <person name="Gordon J."/>
        </authorList>
    </citation>
    <scope>NUCLEOTIDE SEQUENCE [LARGE SCALE GENOMIC DNA]</scope>
    <source>
        <strain evidence="2">ATCC 8483 / DSM 1896 / JCM 5824 / BCRC 10623 / CCUG 4943 / NCTC 11153</strain>
    </source>
</reference>
<gene>
    <name evidence="1" type="ORF">BACOVA_04125</name>
</gene>
<accession>A0AAN3A6A3</accession>
<dbReference type="Proteomes" id="UP000005475">
    <property type="component" value="Unassembled WGS sequence"/>
</dbReference>
<proteinExistence type="predicted"/>
<sequence length="35" mass="4191">MNDHPNEIDRSFARKRAVDSCIYPFYTLHLPINKK</sequence>
<protein>
    <submittedName>
        <fullName evidence="1">Uncharacterized protein</fullName>
    </submittedName>
</protein>